<dbReference type="RefSeq" id="WP_243643786.1">
    <property type="nucleotide sequence ID" value="NZ_SMAB01000007.1"/>
</dbReference>
<keyword evidence="1" id="KW-0966">Cell projection</keyword>
<dbReference type="Pfam" id="PF12611">
    <property type="entry name" value="Flagellar_put"/>
    <property type="match status" value="1"/>
</dbReference>
<accession>A0A4V2USW1</accession>
<reference evidence="1 2" key="1">
    <citation type="submission" date="2019-03" db="EMBL/GenBank/DDBJ databases">
        <title>Genomic Encyclopedia of Type Strains, Phase IV (KMG-IV): sequencing the most valuable type-strain genomes for metagenomic binning, comparative biology and taxonomic classification.</title>
        <authorList>
            <person name="Goeker M."/>
        </authorList>
    </citation>
    <scope>NUCLEOTIDE SEQUENCE [LARGE SCALE GENOMIC DNA]</scope>
    <source>
        <strain evidence="1 2">DSM 23802</strain>
    </source>
</reference>
<dbReference type="InterPro" id="IPR013367">
    <property type="entry name" value="Flagellar_put"/>
</dbReference>
<keyword evidence="2" id="KW-1185">Reference proteome</keyword>
<evidence type="ECO:0000313" key="1">
    <source>
        <dbReference type="EMBL" id="TCS82943.1"/>
    </source>
</evidence>
<dbReference type="NCBIfam" id="TIGR02530">
    <property type="entry name" value="flg_new"/>
    <property type="match status" value="1"/>
</dbReference>
<dbReference type="Proteomes" id="UP000295788">
    <property type="component" value="Unassembled WGS sequence"/>
</dbReference>
<proteinExistence type="predicted"/>
<evidence type="ECO:0000313" key="2">
    <source>
        <dbReference type="Proteomes" id="UP000295788"/>
    </source>
</evidence>
<dbReference type="AlphaFoldDB" id="A0A4V2USW1"/>
<protein>
    <submittedName>
        <fullName evidence="1">Flagellar operon protein</fullName>
    </submittedName>
</protein>
<dbReference type="EMBL" id="SMAB01000007">
    <property type="protein sequence ID" value="TCS82943.1"/>
    <property type="molecule type" value="Genomic_DNA"/>
</dbReference>
<keyword evidence="1" id="KW-0969">Cilium</keyword>
<keyword evidence="1" id="KW-0282">Flagellum</keyword>
<name>A0A4V2USW1_9BACI</name>
<organism evidence="1 2">
    <name type="scientific">Tepidibacillus fermentans</name>
    <dbReference type="NCBI Taxonomy" id="1281767"/>
    <lineage>
        <taxon>Bacteria</taxon>
        <taxon>Bacillati</taxon>
        <taxon>Bacillota</taxon>
        <taxon>Bacilli</taxon>
        <taxon>Bacillales</taxon>
        <taxon>Bacillaceae</taxon>
        <taxon>Tepidibacillus</taxon>
    </lineage>
</organism>
<gene>
    <name evidence="1" type="ORF">EDD72_10726</name>
</gene>
<sequence>MSETFRIGQTYFPKHPIVTQEKKNSIPNQGPSFKDVLTQQIQPQQKELKFSAHAMQRLDSRGIELASNEIQQLNQAVEKAAKKGSKDSMILINDLVFIVNVPNRVVVTAMDKDSMKEHVFTQIDSAIIL</sequence>
<comment type="caution">
    <text evidence="1">The sequence shown here is derived from an EMBL/GenBank/DDBJ whole genome shotgun (WGS) entry which is preliminary data.</text>
</comment>